<dbReference type="PANTHER" id="PTHR42110">
    <property type="entry name" value="L-ASPARAGINASE, PUTATIVE (AFU_ORTHOLOGUE AFUA_3G11890)-RELATED"/>
    <property type="match status" value="1"/>
</dbReference>
<dbReference type="InterPro" id="IPR010349">
    <property type="entry name" value="Asparaginase_II"/>
</dbReference>
<evidence type="ECO:0000313" key="2">
    <source>
        <dbReference type="Proteomes" id="UP001597373"/>
    </source>
</evidence>
<keyword evidence="2" id="KW-1185">Reference proteome</keyword>
<accession>A0ABW5DFS2</accession>
<reference evidence="2" key="1">
    <citation type="journal article" date="2019" name="Int. J. Syst. Evol. Microbiol.">
        <title>The Global Catalogue of Microorganisms (GCM) 10K type strain sequencing project: providing services to taxonomists for standard genome sequencing and annotation.</title>
        <authorList>
            <consortium name="The Broad Institute Genomics Platform"/>
            <consortium name="The Broad Institute Genome Sequencing Center for Infectious Disease"/>
            <person name="Wu L."/>
            <person name="Ma J."/>
        </authorList>
    </citation>
    <scope>NUCLEOTIDE SEQUENCE [LARGE SCALE GENOMIC DNA]</scope>
    <source>
        <strain evidence="2">KCTC 23707</strain>
    </source>
</reference>
<name>A0ABW5DFS2_9HYPH</name>
<dbReference type="EMBL" id="JBHUIR010000029">
    <property type="protein sequence ID" value="MFD2259907.1"/>
    <property type="molecule type" value="Genomic_DNA"/>
</dbReference>
<dbReference type="PANTHER" id="PTHR42110:SF1">
    <property type="entry name" value="L-ASPARAGINASE, PUTATIVE (AFU_ORTHOLOGUE AFUA_3G11890)-RELATED"/>
    <property type="match status" value="1"/>
</dbReference>
<evidence type="ECO:0000313" key="1">
    <source>
        <dbReference type="EMBL" id="MFD2259907.1"/>
    </source>
</evidence>
<proteinExistence type="predicted"/>
<comment type="caution">
    <text evidence="1">The sequence shown here is derived from an EMBL/GenBank/DDBJ whole genome shotgun (WGS) entry which is preliminary data.</text>
</comment>
<protein>
    <submittedName>
        <fullName evidence="1">Asparaginase</fullName>
    </submittedName>
</protein>
<dbReference type="Proteomes" id="UP001597373">
    <property type="component" value="Unassembled WGS sequence"/>
</dbReference>
<dbReference type="Pfam" id="PF06089">
    <property type="entry name" value="Asparaginase_II"/>
    <property type="match status" value="1"/>
</dbReference>
<gene>
    <name evidence="1" type="ORF">ACFSMZ_09040</name>
</gene>
<dbReference type="RefSeq" id="WP_345097649.1">
    <property type="nucleotide sequence ID" value="NZ_BAABGS010000008.1"/>
</dbReference>
<organism evidence="1 2">
    <name type="scientific">Chelativorans composti</name>
    <dbReference type="NCBI Taxonomy" id="768533"/>
    <lineage>
        <taxon>Bacteria</taxon>
        <taxon>Pseudomonadati</taxon>
        <taxon>Pseudomonadota</taxon>
        <taxon>Alphaproteobacteria</taxon>
        <taxon>Hyphomicrobiales</taxon>
        <taxon>Phyllobacteriaceae</taxon>
        <taxon>Chelativorans</taxon>
    </lineage>
</organism>
<sequence>MSNPVLVEVRRGSVVESRHRGAVAVCDGSGRLVLSIGDVERPVFPRSAVKSIQALPFVESGAADAFGFGNREIALACSSHSGEPEHVNLAASMLERAGLDQSALECGAHWPSGQHAMIDLARSGAEPCPLHNNCSGKHSGFLCTCVHTGLDRHGYVSKDHEFQKLVRAALEDVTGAAHDVDTCGTDGCSIPTYAVPLQSLALGFARMATGEGLSPERAKAASRIFAACMAEPFLVAGTGRVDTKIMEAGKGRLFTKTGAEGVFCAAIPELGLGIALKCDDGATRAAEIMVMATLASLLPAEDPLRAALVEMANPVLKNWRGIEVGSLRPAGPVQLG</sequence>